<keyword evidence="1" id="KW-0472">Membrane</keyword>
<accession>A0AAU6PG02</accession>
<dbReference type="AlphaFoldDB" id="A0AAU6PG02"/>
<keyword evidence="1" id="KW-0812">Transmembrane</keyword>
<sequence length="152" mass="17083">MKHKPIIVIGLILISLVVLLGYLVTRDRNNVNHYVQVDDCQIDKGSCQIALDQNSTINIDILPRGIPSTEQLTISVNVEGDKLDETSASFEAIEINTTTPQYRLYEQTENNFSGSGFLAFCSLSKQSWITHLIVKKGDETWKVSLPFEKQLN</sequence>
<protein>
    <recommendedName>
        <fullName evidence="3">YtkA-like domain-containing protein</fullName>
    </recommendedName>
</protein>
<proteinExistence type="predicted"/>
<dbReference type="EMBL" id="CP138327">
    <property type="protein sequence ID" value="WXT99689.1"/>
    <property type="molecule type" value="Genomic_DNA"/>
</dbReference>
<gene>
    <name evidence="2" type="ORF">Ctma_0393</name>
</gene>
<name>A0AAU6PG02_9GAMM</name>
<feature type="transmembrane region" description="Helical" evidence="1">
    <location>
        <begin position="6"/>
        <end position="24"/>
    </location>
</feature>
<reference evidence="2" key="1">
    <citation type="submission" date="2023-10" db="EMBL/GenBank/DDBJ databases">
        <title>The first scallop-associated chemosynthetic bacterial symbiont.</title>
        <authorList>
            <person name="Lin Y.-T."/>
            <person name="Sun J."/>
            <person name="Ip J.C.-H."/>
            <person name="He X."/>
            <person name="Gao Z.-M."/>
            <person name="Perez M."/>
            <person name="Xu T."/>
            <person name="Qian P.-Y."/>
            <person name="Qiu J.-W."/>
        </authorList>
    </citation>
    <scope>NUCLEOTIDE SEQUENCE</scope>
    <source>
        <strain evidence="2">Gill1</strain>
    </source>
</reference>
<keyword evidence="1" id="KW-1133">Transmembrane helix</keyword>
<organism evidence="2">
    <name type="scientific">Catillopecten margaritatus gill symbiont</name>
    <dbReference type="NCBI Taxonomy" id="3083288"/>
    <lineage>
        <taxon>Bacteria</taxon>
        <taxon>Pseudomonadati</taxon>
        <taxon>Pseudomonadota</taxon>
        <taxon>Gammaproteobacteria</taxon>
        <taxon>sulfur-oxidizing symbionts</taxon>
    </lineage>
</organism>
<evidence type="ECO:0008006" key="3">
    <source>
        <dbReference type="Google" id="ProtNLM"/>
    </source>
</evidence>
<evidence type="ECO:0000256" key="1">
    <source>
        <dbReference type="SAM" id="Phobius"/>
    </source>
</evidence>
<evidence type="ECO:0000313" key="2">
    <source>
        <dbReference type="EMBL" id="WXT99689.1"/>
    </source>
</evidence>